<protein>
    <submittedName>
        <fullName evidence="1">Phosphorelay intermediate protein</fullName>
    </submittedName>
</protein>
<accession>A0ACC1HVI1</accession>
<proteinExistence type="predicted"/>
<reference evidence="1" key="1">
    <citation type="submission" date="2022-06" db="EMBL/GenBank/DDBJ databases">
        <title>Phylogenomic reconstructions and comparative analyses of Kickxellomycotina fungi.</title>
        <authorList>
            <person name="Reynolds N.K."/>
            <person name="Stajich J.E."/>
            <person name="Barry K."/>
            <person name="Grigoriev I.V."/>
            <person name="Crous P."/>
            <person name="Smith M.E."/>
        </authorList>
    </citation>
    <scope>NUCLEOTIDE SEQUENCE</scope>
    <source>
        <strain evidence="1">RSA 2271</strain>
    </source>
</reference>
<organism evidence="1 2">
    <name type="scientific">Spiromyces aspiralis</name>
    <dbReference type="NCBI Taxonomy" id="68401"/>
    <lineage>
        <taxon>Eukaryota</taxon>
        <taxon>Fungi</taxon>
        <taxon>Fungi incertae sedis</taxon>
        <taxon>Zoopagomycota</taxon>
        <taxon>Kickxellomycotina</taxon>
        <taxon>Kickxellomycetes</taxon>
        <taxon>Kickxellales</taxon>
        <taxon>Kickxellaceae</taxon>
        <taxon>Spiromyces</taxon>
    </lineage>
</organism>
<evidence type="ECO:0000313" key="2">
    <source>
        <dbReference type="Proteomes" id="UP001145114"/>
    </source>
</evidence>
<dbReference type="EMBL" id="JAMZIH010000066">
    <property type="protein sequence ID" value="KAJ1680040.1"/>
    <property type="molecule type" value="Genomic_DNA"/>
</dbReference>
<evidence type="ECO:0000313" key="1">
    <source>
        <dbReference type="EMBL" id="KAJ1680040.1"/>
    </source>
</evidence>
<sequence>MMVSQNANASATGLPSRDSGEPRKGGHVHDIVAKTSELSLSKADQSERDLHSSRHPSNVISHDAKERTNDHRQQQQQQQKEDDYDYDRMSYEHNENEGDDVPLHEILDLQVFQDLLRIDDDQSFAKDIVYKYFDQAREIIHVLEDLLDSVKSQVAKAPLTDDVFKTISQKGHFLKGSSASIGAIKVRDSCERIQHLGQGLNSVGDSPIPDHTITYRLLANELDELRREFERIETYLTYFFEAESDDDSDEDDYDDHDDCCYYSDHDEGNGHSKRV</sequence>
<name>A0ACC1HVI1_9FUNG</name>
<gene>
    <name evidence="1" type="primary">YPD1</name>
    <name evidence="1" type="ORF">EV182_000800</name>
</gene>
<keyword evidence="2" id="KW-1185">Reference proteome</keyword>
<comment type="caution">
    <text evidence="1">The sequence shown here is derived from an EMBL/GenBank/DDBJ whole genome shotgun (WGS) entry which is preliminary data.</text>
</comment>
<dbReference type="Proteomes" id="UP001145114">
    <property type="component" value="Unassembled WGS sequence"/>
</dbReference>